<evidence type="ECO:0000256" key="2">
    <source>
        <dbReference type="SAM" id="MobiDB-lite"/>
    </source>
</evidence>
<dbReference type="SUPFAM" id="SSF101756">
    <property type="entry name" value="Hypothetical protein YgiW"/>
    <property type="match status" value="1"/>
</dbReference>
<reference evidence="4 5" key="1">
    <citation type="submission" date="2016-12" db="EMBL/GenBank/DDBJ databases">
        <title>Izhakiella australiana sp. nov. of genus Izhakiella isolated from Australian desert.</title>
        <authorList>
            <person name="Ji M."/>
        </authorList>
    </citation>
    <scope>NUCLEOTIDE SEQUENCE [LARGE SCALE GENOMIC DNA]</scope>
    <source>
        <strain evidence="4 5">D4N98</strain>
    </source>
</reference>
<dbReference type="InterPro" id="IPR036700">
    <property type="entry name" value="BOBF_sf"/>
</dbReference>
<feature type="compositionally biased region" description="Polar residues" evidence="2">
    <location>
        <begin position="38"/>
        <end position="47"/>
    </location>
</feature>
<feature type="signal peptide" evidence="3">
    <location>
        <begin position="1"/>
        <end position="24"/>
    </location>
</feature>
<name>A0A1S8YPP7_9GAMM</name>
<organism evidence="4 5">
    <name type="scientific">Izhakiella australiensis</name>
    <dbReference type="NCBI Taxonomy" id="1926881"/>
    <lineage>
        <taxon>Bacteria</taxon>
        <taxon>Pseudomonadati</taxon>
        <taxon>Pseudomonadota</taxon>
        <taxon>Gammaproteobacteria</taxon>
        <taxon>Enterobacterales</taxon>
        <taxon>Erwiniaceae</taxon>
        <taxon>Izhakiella</taxon>
    </lineage>
</organism>
<dbReference type="AlphaFoldDB" id="A0A1S8YPP7"/>
<dbReference type="Proteomes" id="UP000190667">
    <property type="component" value="Unassembled WGS sequence"/>
</dbReference>
<accession>A0A1S8YPP7</accession>
<dbReference type="NCBIfam" id="NF033674">
    <property type="entry name" value="stress_OB_fold"/>
    <property type="match status" value="1"/>
</dbReference>
<gene>
    <name evidence="4" type="ORF">BTJ39_03830</name>
</gene>
<proteinExistence type="predicted"/>
<keyword evidence="5" id="KW-1185">Reference proteome</keyword>
<evidence type="ECO:0000313" key="4">
    <source>
        <dbReference type="EMBL" id="OON41109.1"/>
    </source>
</evidence>
<keyword evidence="1 3" id="KW-0732">Signal</keyword>
<dbReference type="Gene3D" id="2.40.50.200">
    <property type="entry name" value="Bacterial OB-fold"/>
    <property type="match status" value="1"/>
</dbReference>
<protein>
    <submittedName>
        <fullName evidence="4">Uncharacterized protein</fullName>
    </submittedName>
</protein>
<dbReference type="InterPro" id="IPR005220">
    <property type="entry name" value="CarO-like"/>
</dbReference>
<dbReference type="EMBL" id="MRUL01000002">
    <property type="protein sequence ID" value="OON41109.1"/>
    <property type="molecule type" value="Genomic_DNA"/>
</dbReference>
<sequence>MVLMRRLTPAASFLALIFVSTGYAADAGTPAAPAPAYSNQADSAASNSHDESAQENNISEIKQLASLSEGSHVVIEGKISKKQSAEKYLIEDDSGTLTIVIPNQLQHPALKSGAKYRINGLLMKNNNDIWVQIEKLQSK</sequence>
<dbReference type="Pfam" id="PF04076">
    <property type="entry name" value="BOF"/>
    <property type="match status" value="1"/>
</dbReference>
<evidence type="ECO:0000256" key="3">
    <source>
        <dbReference type="SAM" id="SignalP"/>
    </source>
</evidence>
<dbReference type="STRING" id="1926881.BTJ39_03830"/>
<feature type="chain" id="PRO_5013295175" evidence="3">
    <location>
        <begin position="25"/>
        <end position="139"/>
    </location>
</feature>
<comment type="caution">
    <text evidence="4">The sequence shown here is derived from an EMBL/GenBank/DDBJ whole genome shotgun (WGS) entry which is preliminary data.</text>
</comment>
<evidence type="ECO:0000256" key="1">
    <source>
        <dbReference type="ARBA" id="ARBA00022729"/>
    </source>
</evidence>
<evidence type="ECO:0000313" key="5">
    <source>
        <dbReference type="Proteomes" id="UP000190667"/>
    </source>
</evidence>
<feature type="region of interest" description="Disordered" evidence="2">
    <location>
        <begin position="30"/>
        <end position="56"/>
    </location>
</feature>